<keyword evidence="1" id="KW-0540">Nuclease</keyword>
<dbReference type="RefSeq" id="WP_072311273.1">
    <property type="nucleotide sequence ID" value="NZ_FPIW01000005.1"/>
</dbReference>
<dbReference type="InterPro" id="IPR036614">
    <property type="entry name" value="RusA-like_sf"/>
</dbReference>
<protein>
    <submittedName>
        <fullName evidence="1">Holliday junction resolvase RusA (Prophage-encoded endonuclease)</fullName>
    </submittedName>
</protein>
<dbReference type="Pfam" id="PF05866">
    <property type="entry name" value="RusA"/>
    <property type="match status" value="1"/>
</dbReference>
<keyword evidence="1" id="KW-0255">Endonuclease</keyword>
<proteinExistence type="predicted"/>
<dbReference type="GO" id="GO:0006310">
    <property type="term" value="P:DNA recombination"/>
    <property type="evidence" value="ECO:0007669"/>
    <property type="project" value="InterPro"/>
</dbReference>
<name>A0AA94HQU4_DESDE</name>
<reference evidence="2" key="1">
    <citation type="submission" date="2016-11" db="EMBL/GenBank/DDBJ databases">
        <authorList>
            <person name="Jaros S."/>
            <person name="Januszkiewicz K."/>
            <person name="Wedrychowicz H."/>
        </authorList>
    </citation>
    <scope>NUCLEOTIDE SEQUENCE [LARGE SCALE GENOMIC DNA]</scope>
    <source>
        <strain evidence="2">DSM 7057</strain>
    </source>
</reference>
<comment type="caution">
    <text evidence="1">The sequence shown here is derived from an EMBL/GenBank/DDBJ whole genome shotgun (WGS) entry which is preliminary data.</text>
</comment>
<dbReference type="GO" id="GO:0000287">
    <property type="term" value="F:magnesium ion binding"/>
    <property type="evidence" value="ECO:0007669"/>
    <property type="project" value="InterPro"/>
</dbReference>
<dbReference type="GO" id="GO:0006281">
    <property type="term" value="P:DNA repair"/>
    <property type="evidence" value="ECO:0007669"/>
    <property type="project" value="InterPro"/>
</dbReference>
<dbReference type="Gene3D" id="3.30.1330.70">
    <property type="entry name" value="Holliday junction resolvase RusA"/>
    <property type="match status" value="1"/>
</dbReference>
<accession>A0AA94HQU4</accession>
<organism evidence="1 2">
    <name type="scientific">Desulfovibrio desulfuricans</name>
    <dbReference type="NCBI Taxonomy" id="876"/>
    <lineage>
        <taxon>Bacteria</taxon>
        <taxon>Pseudomonadati</taxon>
        <taxon>Thermodesulfobacteriota</taxon>
        <taxon>Desulfovibrionia</taxon>
        <taxon>Desulfovibrionales</taxon>
        <taxon>Desulfovibrionaceae</taxon>
        <taxon>Desulfovibrio</taxon>
    </lineage>
</organism>
<keyword evidence="1" id="KW-0378">Hydrolase</keyword>
<dbReference type="GO" id="GO:0004519">
    <property type="term" value="F:endonuclease activity"/>
    <property type="evidence" value="ECO:0007669"/>
    <property type="project" value="UniProtKB-KW"/>
</dbReference>
<evidence type="ECO:0000313" key="2">
    <source>
        <dbReference type="Proteomes" id="UP000182680"/>
    </source>
</evidence>
<dbReference type="AlphaFoldDB" id="A0AA94HQU4"/>
<evidence type="ECO:0000313" key="1">
    <source>
        <dbReference type="EMBL" id="SFW23155.1"/>
    </source>
</evidence>
<dbReference type="SUPFAM" id="SSF103084">
    <property type="entry name" value="Holliday junction resolvase RusA"/>
    <property type="match status" value="1"/>
</dbReference>
<gene>
    <name evidence="1" type="ORF">SAMN02910291_00482</name>
</gene>
<dbReference type="InterPro" id="IPR008822">
    <property type="entry name" value="Endonuclease_RusA-like"/>
</dbReference>
<dbReference type="Proteomes" id="UP000182680">
    <property type="component" value="Unassembled WGS sequence"/>
</dbReference>
<dbReference type="EMBL" id="FPIW01000005">
    <property type="protein sequence ID" value="SFW23155.1"/>
    <property type="molecule type" value="Genomic_DNA"/>
</dbReference>
<sequence length="159" mass="18286">MKIVIPIKPTAQMRTEVGVIKFRDGSTRGNAHKKKQQVSNENTIKAFLAQYKPAKPLSGALLLGLRVYLPLLKNKPKWFTGTAKEFRALALKGVVRPISKPDMDNLTKQIKDCMTQCEIWTDDSRVVGYLPHFGKYYSEEPRWEIEVVPFHPELYQEVR</sequence>